<keyword evidence="3" id="KW-0732">Signal</keyword>
<dbReference type="SUPFAM" id="SSF52058">
    <property type="entry name" value="L domain-like"/>
    <property type="match status" value="1"/>
</dbReference>
<dbReference type="PANTHER" id="PTHR48061">
    <property type="entry name" value="LEUCINE-RICH REPEAT RECEPTOR PROTEIN KINASE EMS1-LIKE-RELATED"/>
    <property type="match status" value="1"/>
</dbReference>
<proteinExistence type="predicted"/>
<evidence type="ECO:0000256" key="3">
    <source>
        <dbReference type="ARBA" id="ARBA00022729"/>
    </source>
</evidence>
<reference evidence="8 9" key="1">
    <citation type="journal article" date="2018" name="PLoS Genet.">
        <title>Population sequencing reveals clonal diversity and ancestral inbreeding in the grapevine cultivar Chardonnay.</title>
        <authorList>
            <person name="Roach M.J."/>
            <person name="Johnson D.L."/>
            <person name="Bohlmann J."/>
            <person name="van Vuuren H.J."/>
            <person name="Jones S.J."/>
            <person name="Pretorius I.S."/>
            <person name="Schmidt S.A."/>
            <person name="Borneman A.R."/>
        </authorList>
    </citation>
    <scope>NUCLEOTIDE SEQUENCE [LARGE SCALE GENOMIC DNA]</scope>
    <source>
        <strain evidence="9">cv. Chardonnay</strain>
        <tissue evidence="8">Leaf</tissue>
    </source>
</reference>
<evidence type="ECO:0000256" key="7">
    <source>
        <dbReference type="ARBA" id="ARBA00023180"/>
    </source>
</evidence>
<evidence type="ECO:0000313" key="8">
    <source>
        <dbReference type="EMBL" id="RVW13660.1"/>
    </source>
</evidence>
<dbReference type="PANTHER" id="PTHR48061:SF2">
    <property type="entry name" value="RECEPTOR LIKE PROTEIN 30-LIKE"/>
    <property type="match status" value="1"/>
</dbReference>
<dbReference type="GO" id="GO:0016020">
    <property type="term" value="C:membrane"/>
    <property type="evidence" value="ECO:0007669"/>
    <property type="project" value="UniProtKB-SubCell"/>
</dbReference>
<evidence type="ECO:0000256" key="5">
    <source>
        <dbReference type="ARBA" id="ARBA00023136"/>
    </source>
</evidence>
<keyword evidence="5" id="KW-0472">Membrane</keyword>
<dbReference type="Proteomes" id="UP000288805">
    <property type="component" value="Unassembled WGS sequence"/>
</dbReference>
<evidence type="ECO:0000313" key="9">
    <source>
        <dbReference type="Proteomes" id="UP000288805"/>
    </source>
</evidence>
<keyword evidence="6" id="KW-0675">Receptor</keyword>
<dbReference type="AlphaFoldDB" id="A0A438BS10"/>
<sequence>MDCCCCGGVTWDTTGHVASLDHSSQLIYGGFSSSSSIFSLQHLQSLNLANTFYFSQIPSGFHELGNVTYLINYFNYRIGIPTLKLESPNLRMLIQNLKDLRELHLNGLDILAQRKEWCQALSSSVPDLQVLSMS</sequence>
<protein>
    <submittedName>
        <fullName evidence="8">Uncharacterized protein</fullName>
    </submittedName>
</protein>
<dbReference type="EMBL" id="QGNW01002647">
    <property type="protein sequence ID" value="RVW13660.1"/>
    <property type="molecule type" value="Genomic_DNA"/>
</dbReference>
<evidence type="ECO:0000256" key="2">
    <source>
        <dbReference type="ARBA" id="ARBA00022692"/>
    </source>
</evidence>
<name>A0A438BS10_VITVI</name>
<evidence type="ECO:0000256" key="4">
    <source>
        <dbReference type="ARBA" id="ARBA00022989"/>
    </source>
</evidence>
<gene>
    <name evidence="8" type="ORF">CK203_094023</name>
</gene>
<comment type="caution">
    <text evidence="8">The sequence shown here is derived from an EMBL/GenBank/DDBJ whole genome shotgun (WGS) entry which is preliminary data.</text>
</comment>
<comment type="subcellular location">
    <subcellularLocation>
        <location evidence="1">Membrane</location>
        <topology evidence="1">Single-pass type I membrane protein</topology>
    </subcellularLocation>
</comment>
<dbReference type="InterPro" id="IPR046956">
    <property type="entry name" value="RLP23-like"/>
</dbReference>
<organism evidence="8 9">
    <name type="scientific">Vitis vinifera</name>
    <name type="common">Grape</name>
    <dbReference type="NCBI Taxonomy" id="29760"/>
    <lineage>
        <taxon>Eukaryota</taxon>
        <taxon>Viridiplantae</taxon>
        <taxon>Streptophyta</taxon>
        <taxon>Embryophyta</taxon>
        <taxon>Tracheophyta</taxon>
        <taxon>Spermatophyta</taxon>
        <taxon>Magnoliopsida</taxon>
        <taxon>eudicotyledons</taxon>
        <taxon>Gunneridae</taxon>
        <taxon>Pentapetalae</taxon>
        <taxon>rosids</taxon>
        <taxon>Vitales</taxon>
        <taxon>Vitaceae</taxon>
        <taxon>Viteae</taxon>
        <taxon>Vitis</taxon>
    </lineage>
</organism>
<evidence type="ECO:0000256" key="6">
    <source>
        <dbReference type="ARBA" id="ARBA00023170"/>
    </source>
</evidence>
<keyword evidence="7" id="KW-0325">Glycoprotein</keyword>
<evidence type="ECO:0000256" key="1">
    <source>
        <dbReference type="ARBA" id="ARBA00004479"/>
    </source>
</evidence>
<dbReference type="InterPro" id="IPR032675">
    <property type="entry name" value="LRR_dom_sf"/>
</dbReference>
<accession>A0A438BS10</accession>
<dbReference type="Gene3D" id="3.80.10.10">
    <property type="entry name" value="Ribonuclease Inhibitor"/>
    <property type="match status" value="1"/>
</dbReference>
<keyword evidence="4" id="KW-1133">Transmembrane helix</keyword>
<keyword evidence="2" id="KW-0812">Transmembrane</keyword>